<feature type="domain" description="Major facilitator superfamily (MFS) profile" evidence="6">
    <location>
        <begin position="65"/>
        <end position="513"/>
    </location>
</feature>
<comment type="subcellular location">
    <subcellularLocation>
        <location evidence="1">Membrane</location>
        <topology evidence="1">Multi-pass membrane protein</topology>
    </subcellularLocation>
</comment>
<dbReference type="AlphaFoldDB" id="A0A284R9Y4"/>
<feature type="transmembrane region" description="Helical" evidence="5">
    <location>
        <begin position="487"/>
        <end position="507"/>
    </location>
</feature>
<dbReference type="InterPro" id="IPR036259">
    <property type="entry name" value="MFS_trans_sf"/>
</dbReference>
<feature type="transmembrane region" description="Helical" evidence="5">
    <location>
        <begin position="131"/>
        <end position="150"/>
    </location>
</feature>
<dbReference type="OMA" id="PEYRMEV"/>
<dbReference type="GO" id="GO:0022857">
    <property type="term" value="F:transmembrane transporter activity"/>
    <property type="evidence" value="ECO:0007669"/>
    <property type="project" value="InterPro"/>
</dbReference>
<feature type="transmembrane region" description="Helical" evidence="5">
    <location>
        <begin position="450"/>
        <end position="475"/>
    </location>
</feature>
<organism evidence="7 8">
    <name type="scientific">Armillaria ostoyae</name>
    <name type="common">Armillaria root rot fungus</name>
    <dbReference type="NCBI Taxonomy" id="47428"/>
    <lineage>
        <taxon>Eukaryota</taxon>
        <taxon>Fungi</taxon>
        <taxon>Dikarya</taxon>
        <taxon>Basidiomycota</taxon>
        <taxon>Agaricomycotina</taxon>
        <taxon>Agaricomycetes</taxon>
        <taxon>Agaricomycetidae</taxon>
        <taxon>Agaricales</taxon>
        <taxon>Marasmiineae</taxon>
        <taxon>Physalacriaceae</taxon>
        <taxon>Armillaria</taxon>
    </lineage>
</organism>
<evidence type="ECO:0000259" key="6">
    <source>
        <dbReference type="PROSITE" id="PS50850"/>
    </source>
</evidence>
<dbReference type="PANTHER" id="PTHR23502">
    <property type="entry name" value="MAJOR FACILITATOR SUPERFAMILY"/>
    <property type="match status" value="1"/>
</dbReference>
<dbReference type="PANTHER" id="PTHR23502:SF173">
    <property type="entry name" value="MFS-MULTIDRUG-RESISTANCE TRANSPORTER-RELATED"/>
    <property type="match status" value="1"/>
</dbReference>
<dbReference type="Gene3D" id="1.20.1250.20">
    <property type="entry name" value="MFS general substrate transporter like domains"/>
    <property type="match status" value="1"/>
</dbReference>
<evidence type="ECO:0000256" key="4">
    <source>
        <dbReference type="ARBA" id="ARBA00023136"/>
    </source>
</evidence>
<feature type="transmembrane region" description="Helical" evidence="5">
    <location>
        <begin position="220"/>
        <end position="240"/>
    </location>
</feature>
<evidence type="ECO:0000313" key="8">
    <source>
        <dbReference type="Proteomes" id="UP000219338"/>
    </source>
</evidence>
<protein>
    <submittedName>
        <fullName evidence="7">Related to mfs-multidrug-resistance transporter</fullName>
    </submittedName>
</protein>
<proteinExistence type="predicted"/>
<evidence type="ECO:0000256" key="3">
    <source>
        <dbReference type="ARBA" id="ARBA00022989"/>
    </source>
</evidence>
<dbReference type="FunFam" id="1.20.1250.20:FF:000011">
    <property type="entry name" value="MFS multidrug transporter, putative"/>
    <property type="match status" value="1"/>
</dbReference>
<feature type="transmembrane region" description="Helical" evidence="5">
    <location>
        <begin position="296"/>
        <end position="315"/>
    </location>
</feature>
<keyword evidence="8" id="KW-1185">Reference proteome</keyword>
<feature type="transmembrane region" description="Helical" evidence="5">
    <location>
        <begin position="189"/>
        <end position="214"/>
    </location>
</feature>
<dbReference type="Pfam" id="PF07690">
    <property type="entry name" value="MFS_1"/>
    <property type="match status" value="1"/>
</dbReference>
<feature type="transmembrane region" description="Helical" evidence="5">
    <location>
        <begin position="335"/>
        <end position="356"/>
    </location>
</feature>
<keyword evidence="3 5" id="KW-1133">Transmembrane helix</keyword>
<reference evidence="8" key="1">
    <citation type="journal article" date="2017" name="Nat. Ecol. Evol.">
        <title>Genome expansion and lineage-specific genetic innovations in the forest pathogenic fungi Armillaria.</title>
        <authorList>
            <person name="Sipos G."/>
            <person name="Prasanna A.N."/>
            <person name="Walter M.C."/>
            <person name="O'Connor E."/>
            <person name="Balint B."/>
            <person name="Krizsan K."/>
            <person name="Kiss B."/>
            <person name="Hess J."/>
            <person name="Varga T."/>
            <person name="Slot J."/>
            <person name="Riley R."/>
            <person name="Boka B."/>
            <person name="Rigling D."/>
            <person name="Barry K."/>
            <person name="Lee J."/>
            <person name="Mihaltcheva S."/>
            <person name="LaButti K."/>
            <person name="Lipzen A."/>
            <person name="Waldron R."/>
            <person name="Moloney N.M."/>
            <person name="Sperisen C."/>
            <person name="Kredics L."/>
            <person name="Vagvoelgyi C."/>
            <person name="Patrignani A."/>
            <person name="Fitzpatrick D."/>
            <person name="Nagy I."/>
            <person name="Doyle S."/>
            <person name="Anderson J.B."/>
            <person name="Grigoriev I.V."/>
            <person name="Gueldener U."/>
            <person name="Muensterkoetter M."/>
            <person name="Nagy L.G."/>
        </authorList>
    </citation>
    <scope>NUCLEOTIDE SEQUENCE [LARGE SCALE GENOMIC DNA]</scope>
    <source>
        <strain evidence="8">C18/9</strain>
    </source>
</reference>
<name>A0A284R9Y4_ARMOS</name>
<dbReference type="InterPro" id="IPR011701">
    <property type="entry name" value="MFS"/>
</dbReference>
<evidence type="ECO:0000256" key="1">
    <source>
        <dbReference type="ARBA" id="ARBA00004141"/>
    </source>
</evidence>
<dbReference type="STRING" id="47428.A0A284R9Y4"/>
<dbReference type="SUPFAM" id="SSF103473">
    <property type="entry name" value="MFS general substrate transporter"/>
    <property type="match status" value="1"/>
</dbReference>
<keyword evidence="4 5" id="KW-0472">Membrane</keyword>
<feature type="transmembrane region" description="Helical" evidence="5">
    <location>
        <begin position="156"/>
        <end position="177"/>
    </location>
</feature>
<gene>
    <name evidence="7" type="ORF">ARMOST_08884</name>
</gene>
<feature type="transmembrane region" description="Helical" evidence="5">
    <location>
        <begin position="63"/>
        <end position="80"/>
    </location>
</feature>
<dbReference type="CDD" id="cd17323">
    <property type="entry name" value="MFS_Tpo1_MDR_like"/>
    <property type="match status" value="1"/>
</dbReference>
<evidence type="ECO:0000256" key="2">
    <source>
        <dbReference type="ARBA" id="ARBA00022692"/>
    </source>
</evidence>
<accession>A0A284R9Y4</accession>
<feature type="transmembrane region" description="Helical" evidence="5">
    <location>
        <begin position="377"/>
        <end position="396"/>
    </location>
</feature>
<keyword evidence="2 5" id="KW-0812">Transmembrane</keyword>
<dbReference type="OrthoDB" id="9986881at2759"/>
<sequence length="538" mass="59746">MAAYILPYHPTVTTLTFGDASTLHDEAIPSVVTEKKDAKDPFLVTLDPDEPENPDSWSRLKKWSITILGGVLVLNATFASSAPSGILPHLMEKYTFSEQVGVLVISLFVAGFCVGPILWGPLSEEFGRRPVFIVSFFVYMCFQIGMALSQNTASLLVFRFLGGIFASGPLTNSGAIISDMWNDRDRGKALAVFVIAPFAGPSLGPIVSGFISVGGASWRWLFWVLTIFAGVCWILILIMIPETYKPLLRVWKARRLRKETGDDRYYAPMERNKKTMAQQVENVLAKPFKMLVREPMLIASTVYMSFVYGCLYLLFEAYPIVFTKGHHFSAGMTGLAFLPILIGAASAVVVYLLIFNPQYEQLMEQYSPHPVPPEHRLAMSLYASPLFAISFFWFAWTSYPHVTYWAPLLSGWLIGFSIMGIFLSFFNYIIGKSRLRFSTHPQLNVITDTYLALAASALAVNTICRSLFGAAFPQFANQMYDAMTPRWASSLVGFVALAMVPIPFVFLKYGAKLRAKSKYAPMAATAPLPPKESDVSAA</sequence>
<dbReference type="Proteomes" id="UP000219338">
    <property type="component" value="Unassembled WGS sequence"/>
</dbReference>
<evidence type="ECO:0000256" key="5">
    <source>
        <dbReference type="SAM" id="Phobius"/>
    </source>
</evidence>
<dbReference type="PROSITE" id="PS50850">
    <property type="entry name" value="MFS"/>
    <property type="match status" value="1"/>
</dbReference>
<dbReference type="EMBL" id="FUEG01000006">
    <property type="protein sequence ID" value="SJL05516.1"/>
    <property type="molecule type" value="Genomic_DNA"/>
</dbReference>
<evidence type="ECO:0000313" key="7">
    <source>
        <dbReference type="EMBL" id="SJL05516.1"/>
    </source>
</evidence>
<feature type="transmembrane region" description="Helical" evidence="5">
    <location>
        <begin position="408"/>
        <end position="430"/>
    </location>
</feature>
<dbReference type="InterPro" id="IPR020846">
    <property type="entry name" value="MFS_dom"/>
</dbReference>
<dbReference type="GO" id="GO:0005886">
    <property type="term" value="C:plasma membrane"/>
    <property type="evidence" value="ECO:0007669"/>
    <property type="project" value="TreeGrafter"/>
</dbReference>
<feature type="transmembrane region" description="Helical" evidence="5">
    <location>
        <begin position="100"/>
        <end position="119"/>
    </location>
</feature>